<evidence type="ECO:0000313" key="3">
    <source>
        <dbReference type="Proteomes" id="UP000199046"/>
    </source>
</evidence>
<protein>
    <submittedName>
        <fullName evidence="2">Uncharacterized protein</fullName>
    </submittedName>
</protein>
<feature type="region of interest" description="Disordered" evidence="1">
    <location>
        <begin position="363"/>
        <end position="382"/>
    </location>
</feature>
<dbReference type="AlphaFoldDB" id="A0A1I1K7H6"/>
<dbReference type="OrthoDB" id="7796826at2"/>
<feature type="compositionally biased region" description="Polar residues" evidence="1">
    <location>
        <begin position="1"/>
        <end position="15"/>
    </location>
</feature>
<evidence type="ECO:0000256" key="1">
    <source>
        <dbReference type="SAM" id="MobiDB-lite"/>
    </source>
</evidence>
<organism evidence="2 3">
    <name type="scientific">Kushneria avicenniae</name>
    <dbReference type="NCBI Taxonomy" id="402385"/>
    <lineage>
        <taxon>Bacteria</taxon>
        <taxon>Pseudomonadati</taxon>
        <taxon>Pseudomonadota</taxon>
        <taxon>Gammaproteobacteria</taxon>
        <taxon>Oceanospirillales</taxon>
        <taxon>Halomonadaceae</taxon>
        <taxon>Kushneria</taxon>
    </lineage>
</organism>
<reference evidence="3" key="1">
    <citation type="submission" date="2016-10" db="EMBL/GenBank/DDBJ databases">
        <authorList>
            <person name="Varghese N."/>
            <person name="Submissions S."/>
        </authorList>
    </citation>
    <scope>NUCLEOTIDE SEQUENCE [LARGE SCALE GENOMIC DNA]</scope>
    <source>
        <strain evidence="3">DSM 23439</strain>
    </source>
</reference>
<dbReference type="EMBL" id="FOLY01000003">
    <property type="protein sequence ID" value="SFC54003.1"/>
    <property type="molecule type" value="Genomic_DNA"/>
</dbReference>
<evidence type="ECO:0000313" key="2">
    <source>
        <dbReference type="EMBL" id="SFC54003.1"/>
    </source>
</evidence>
<dbReference type="Proteomes" id="UP000199046">
    <property type="component" value="Unassembled WGS sequence"/>
</dbReference>
<proteinExistence type="predicted"/>
<feature type="region of interest" description="Disordered" evidence="1">
    <location>
        <begin position="1"/>
        <end position="20"/>
    </location>
</feature>
<feature type="compositionally biased region" description="Low complexity" evidence="1">
    <location>
        <begin position="363"/>
        <end position="373"/>
    </location>
</feature>
<keyword evidence="3" id="KW-1185">Reference proteome</keyword>
<dbReference type="RefSeq" id="WP_090133211.1">
    <property type="nucleotide sequence ID" value="NZ_FOLY01000003.1"/>
</dbReference>
<accession>A0A1I1K7H6</accession>
<name>A0A1I1K7H6_9GAMM</name>
<sequence>MSQSAPTNGETQTRLNAKGEDAYHQPADQLFYMVGKDTILAVPSDDMPKLLKEMRLLESVIEAQQNAIDHLKSCQDKYIKIKQANYFRPDKQIMLSESDSAESLENKIIIAQETLDKTNKALIHEIEPLTKLSDNTNHINELIPIQRRGANSSVAGFRMTYVRSEKIKNHWRKYQLTSKKDTVGADNSVLTNGQVDWKKLKNQLSDISGQTSIKTDIPWFDDWMKLEDQNKELFQWSKNINQDLETARSYQSGKDHDVDSIKVDLGAEAQLMRWSYGASGVSGEANPFKKKAAIKASGHAELMLAEAKASIDCYEPPGGYMMAFGDVNLGMLRSHSILSVAGGVGASIAAELNIDAEFSGSGAKARGARGTSRNRGIPGNKTVDMAVPDNSQGGDLGAFIGGQLEATIAGQVEWKSPESKKFEPFAKIAPAVALQGGLGGEATLKISYLGGKFRIFAKAALCYGVGAKGKLTLEVDASLIYEFIKWIAYQLKNINYARLDFIEDSAYEVLSDIIVMAIQYGKNVQNFMLETSGQVREAAFSAINDLQDNLEAAGERGELVQRINSDPDILRHTTPDAKGAILYRLMQKNAFDDFDTANRTTDVSDLNFWRFGYMTNRKRAIINVFTWVQSKEEYHNLMQRITQMTGEKTSFEEGEKKLLNFLGRGELPVFSSNYPENLKKFYMQLRDVANKGDPIYRNDMTEYLTQNDISTDFEKPCFNATQCLPQNNSRIV</sequence>
<gene>
    <name evidence="2" type="ORF">SAMN05421848_1876</name>
</gene>